<protein>
    <submittedName>
        <fullName evidence="3">Uncharacterized protein</fullName>
    </submittedName>
</protein>
<dbReference type="AlphaFoldDB" id="A0A326TSZ4"/>
<gene>
    <name evidence="3" type="ORF">EI42_06022</name>
</gene>
<evidence type="ECO:0000313" key="3">
    <source>
        <dbReference type="EMBL" id="PZW19513.1"/>
    </source>
</evidence>
<evidence type="ECO:0000256" key="1">
    <source>
        <dbReference type="SAM" id="MobiDB-lite"/>
    </source>
</evidence>
<keyword evidence="2" id="KW-1133">Transmembrane helix</keyword>
<organism evidence="3 4">
    <name type="scientific">Thermosporothrix hazakensis</name>
    <dbReference type="NCBI Taxonomy" id="644383"/>
    <lineage>
        <taxon>Bacteria</taxon>
        <taxon>Bacillati</taxon>
        <taxon>Chloroflexota</taxon>
        <taxon>Ktedonobacteria</taxon>
        <taxon>Ktedonobacterales</taxon>
        <taxon>Thermosporotrichaceae</taxon>
        <taxon>Thermosporothrix</taxon>
    </lineage>
</organism>
<feature type="compositionally biased region" description="Acidic residues" evidence="1">
    <location>
        <begin position="211"/>
        <end position="222"/>
    </location>
</feature>
<accession>A0A326TSZ4</accession>
<dbReference type="Proteomes" id="UP000248806">
    <property type="component" value="Unassembled WGS sequence"/>
</dbReference>
<proteinExistence type="predicted"/>
<comment type="caution">
    <text evidence="3">The sequence shown here is derived from an EMBL/GenBank/DDBJ whole genome shotgun (WGS) entry which is preliminary data.</text>
</comment>
<name>A0A326TSZ4_THEHA</name>
<keyword evidence="2" id="KW-0812">Transmembrane</keyword>
<keyword evidence="2" id="KW-0472">Membrane</keyword>
<feature type="region of interest" description="Disordered" evidence="1">
    <location>
        <begin position="143"/>
        <end position="170"/>
    </location>
</feature>
<evidence type="ECO:0000256" key="2">
    <source>
        <dbReference type="SAM" id="Phobius"/>
    </source>
</evidence>
<dbReference type="OrthoDB" id="157466at2"/>
<feature type="compositionally biased region" description="Polar residues" evidence="1">
    <location>
        <begin position="200"/>
        <end position="210"/>
    </location>
</feature>
<feature type="compositionally biased region" description="Basic and acidic residues" evidence="1">
    <location>
        <begin position="223"/>
        <end position="240"/>
    </location>
</feature>
<dbReference type="EMBL" id="QKUF01000045">
    <property type="protein sequence ID" value="PZW19513.1"/>
    <property type="molecule type" value="Genomic_DNA"/>
</dbReference>
<feature type="region of interest" description="Disordered" evidence="1">
    <location>
        <begin position="194"/>
        <end position="240"/>
    </location>
</feature>
<feature type="transmembrane region" description="Helical" evidence="2">
    <location>
        <begin position="77"/>
        <end position="101"/>
    </location>
</feature>
<sequence>MSRVERRHKERRWHQHSSLFIPQSACGISRAVWPPEVRRSVPISRSAIKRRKKGQSHEAGATGHGVRLRRSRFWRSFLLLFYCLVIVAVIVTGVLLTIFVLSPWVMLLLLAIAWAMTAAVTVWLLFLEIRASLRYKKLKKAKLREQEQPHDQQQTQTQDRSAPETPVPAIPSTPLVRVLETIDLSSTNVEHFLEHDPSQEAENSLPVTQTDDTEENDDSGEVVEEKKNGEEKGENREKKI</sequence>
<dbReference type="RefSeq" id="WP_137686126.1">
    <property type="nucleotide sequence ID" value="NZ_BIFX01000001.1"/>
</dbReference>
<evidence type="ECO:0000313" key="4">
    <source>
        <dbReference type="Proteomes" id="UP000248806"/>
    </source>
</evidence>
<reference evidence="3 4" key="1">
    <citation type="submission" date="2018-06" db="EMBL/GenBank/DDBJ databases">
        <title>Genomic Encyclopedia of Archaeal and Bacterial Type Strains, Phase II (KMG-II): from individual species to whole genera.</title>
        <authorList>
            <person name="Goeker M."/>
        </authorList>
    </citation>
    <scope>NUCLEOTIDE SEQUENCE [LARGE SCALE GENOMIC DNA]</scope>
    <source>
        <strain evidence="3 4">ATCC BAA-1881</strain>
    </source>
</reference>
<keyword evidence="4" id="KW-1185">Reference proteome</keyword>
<feature type="transmembrane region" description="Helical" evidence="2">
    <location>
        <begin position="107"/>
        <end position="127"/>
    </location>
</feature>